<evidence type="ECO:0000256" key="1">
    <source>
        <dbReference type="SAM" id="Coils"/>
    </source>
</evidence>
<feature type="region of interest" description="Disordered" evidence="2">
    <location>
        <begin position="597"/>
        <end position="665"/>
    </location>
</feature>
<dbReference type="AlphaFoldDB" id="A0A2Z7CSU3"/>
<protein>
    <recommendedName>
        <fullName evidence="5">Dystroglycan-like</fullName>
    </recommendedName>
</protein>
<evidence type="ECO:0000256" key="2">
    <source>
        <dbReference type="SAM" id="MobiDB-lite"/>
    </source>
</evidence>
<evidence type="ECO:0000313" key="3">
    <source>
        <dbReference type="EMBL" id="KZV50170.1"/>
    </source>
</evidence>
<keyword evidence="1" id="KW-0175">Coiled coil</keyword>
<evidence type="ECO:0008006" key="5">
    <source>
        <dbReference type="Google" id="ProtNLM"/>
    </source>
</evidence>
<organism evidence="3 4">
    <name type="scientific">Dorcoceras hygrometricum</name>
    <dbReference type="NCBI Taxonomy" id="472368"/>
    <lineage>
        <taxon>Eukaryota</taxon>
        <taxon>Viridiplantae</taxon>
        <taxon>Streptophyta</taxon>
        <taxon>Embryophyta</taxon>
        <taxon>Tracheophyta</taxon>
        <taxon>Spermatophyta</taxon>
        <taxon>Magnoliopsida</taxon>
        <taxon>eudicotyledons</taxon>
        <taxon>Gunneridae</taxon>
        <taxon>Pentapetalae</taxon>
        <taxon>asterids</taxon>
        <taxon>lamiids</taxon>
        <taxon>Lamiales</taxon>
        <taxon>Gesneriaceae</taxon>
        <taxon>Didymocarpoideae</taxon>
        <taxon>Trichosporeae</taxon>
        <taxon>Loxocarpinae</taxon>
        <taxon>Dorcoceras</taxon>
    </lineage>
</organism>
<evidence type="ECO:0000313" key="4">
    <source>
        <dbReference type="Proteomes" id="UP000250235"/>
    </source>
</evidence>
<feature type="compositionally biased region" description="Basic and acidic residues" evidence="2">
    <location>
        <begin position="632"/>
        <end position="641"/>
    </location>
</feature>
<reference evidence="3 4" key="1">
    <citation type="journal article" date="2015" name="Proc. Natl. Acad. Sci. U.S.A.">
        <title>The resurrection genome of Boea hygrometrica: A blueprint for survival of dehydration.</title>
        <authorList>
            <person name="Xiao L."/>
            <person name="Yang G."/>
            <person name="Zhang L."/>
            <person name="Yang X."/>
            <person name="Zhao S."/>
            <person name="Ji Z."/>
            <person name="Zhou Q."/>
            <person name="Hu M."/>
            <person name="Wang Y."/>
            <person name="Chen M."/>
            <person name="Xu Y."/>
            <person name="Jin H."/>
            <person name="Xiao X."/>
            <person name="Hu G."/>
            <person name="Bao F."/>
            <person name="Hu Y."/>
            <person name="Wan P."/>
            <person name="Li L."/>
            <person name="Deng X."/>
            <person name="Kuang T."/>
            <person name="Xiang C."/>
            <person name="Zhu J.K."/>
            <person name="Oliver M.J."/>
            <person name="He Y."/>
        </authorList>
    </citation>
    <scope>NUCLEOTIDE SEQUENCE [LARGE SCALE GENOMIC DNA]</scope>
    <source>
        <strain evidence="4">cv. XS01</strain>
    </source>
</reference>
<sequence>MASSLICNTVHILFDSVLAMDNEGIVAMFEALVASGQKGFLGFPAVIYEAALIEFFQHGSVRYGMVVSTIQGKSVEISEEVFAGSFELPMDGLKDLNEVPKDLVFDARSIFSFTCEQVSTSCKMREMKIEFRLLSDILEKSIFVKAGSLDAVTHERFLLMTAIDGGVKINWGRLLFNIFKDMVTAGSRQAKGYAVQICVLLKNIPNLELGDSEEFPPLKILTARTVGKYIAINDKITIEDVEGVAGKSRVKKTPTKKAVSKKRPAAALDVPIAKKKRTTVRKATKSSALVTVAQEVIPLQIFEPIRDVPAVLPSKPKRKSPKRRLKFPAESDDESVEKETAAGSIAEKDSVPTEADGTETADVVPTTDEKRTDDESLSLEEIFSTIPVGCSLPSTIGEVTKMQLGMSITIRGVNEGDWYKASLPKIPAAAKEDSATDQLILPSTAMDISASFATLRESISRLISNQTRDFRKSGDAHGEVMSKINHVERVLLDSIAEKNQAFRGLIKSIRQEAHNDNDVPPIALKAVRAQNAILTTDLADVRQEVKDLKAEFSKDFDDKLAVIRNDLLEFCVETQGQLASLGTNLAELIAFITKDSDDKKGEVSSSHGRGQPPDDQSRPSGGSTSRGGGDGSSRRRDDRRGSSTKRGSSSGGGGSGTAGEPYKKNAEWWLYGKNQF</sequence>
<dbReference type="OrthoDB" id="1839301at2759"/>
<proteinExistence type="predicted"/>
<dbReference type="Proteomes" id="UP000250235">
    <property type="component" value="Unassembled WGS sequence"/>
</dbReference>
<accession>A0A2Z7CSU3</accession>
<gene>
    <name evidence="3" type="ORF">F511_20292</name>
</gene>
<name>A0A2Z7CSU3_9LAMI</name>
<feature type="coiled-coil region" evidence="1">
    <location>
        <begin position="524"/>
        <end position="551"/>
    </location>
</feature>
<feature type="compositionally biased region" description="Basic residues" evidence="2">
    <location>
        <begin position="315"/>
        <end position="326"/>
    </location>
</feature>
<feature type="region of interest" description="Disordered" evidence="2">
    <location>
        <begin position="311"/>
        <end position="375"/>
    </location>
</feature>
<dbReference type="EMBL" id="KQ992530">
    <property type="protein sequence ID" value="KZV50170.1"/>
    <property type="molecule type" value="Genomic_DNA"/>
</dbReference>
<keyword evidence="4" id="KW-1185">Reference proteome</keyword>